<dbReference type="OrthoDB" id="1661883at2759"/>
<dbReference type="SMART" id="SM00248">
    <property type="entry name" value="ANK"/>
    <property type="match status" value="10"/>
</dbReference>
<evidence type="ECO:0008006" key="6">
    <source>
        <dbReference type="Google" id="ProtNLM"/>
    </source>
</evidence>
<evidence type="ECO:0000313" key="5">
    <source>
        <dbReference type="Proteomes" id="UP000708208"/>
    </source>
</evidence>
<feature type="repeat" description="ANK" evidence="3">
    <location>
        <begin position="274"/>
        <end position="306"/>
    </location>
</feature>
<dbReference type="Pfam" id="PF00023">
    <property type="entry name" value="Ank"/>
    <property type="match status" value="1"/>
</dbReference>
<feature type="repeat" description="ANK" evidence="3">
    <location>
        <begin position="41"/>
        <end position="73"/>
    </location>
</feature>
<dbReference type="PROSITE" id="PS50088">
    <property type="entry name" value="ANK_REPEAT"/>
    <property type="match status" value="5"/>
</dbReference>
<accession>A0A8J2NXQ9</accession>
<sequence>SISDSKGYKAPHYAVIKDHARILKIILEINGSSPLEDLDVDGNSPLHIAANSDAVDCIDFLLQNGADAKLLNKKLQSPLHIAAENGRVDSLRAMAKHLHLLDVNLPGERGRTPLHIEKLHASPQRVCAHNFLPVHEAVKHVSEMALETLLYSGEKCGCPRIQMMNLPDNDGNLPLHFAVQTGNTRMVGACVESGSRISAARKDLITAVHLACSQGATEIVKLMFSLQPEEHDPSLKSYDSEQMTPLHYAAMFGHTELVDFLANQESNLNALDKNKCTPLHLAASKNSWKTAKYLILAGADSKIQDKNGRTVLHTIVKHNGDLSRIIDEEVVMSLVPILNIQDRNGDSAFHIATTNGQIKSASVLLRLGASVTVKNDTGDNILHVACRF</sequence>
<feature type="non-terminal residue" evidence="4">
    <location>
        <position position="388"/>
    </location>
</feature>
<name>A0A8J2NXQ9_9HEXA</name>
<reference evidence="4" key="1">
    <citation type="submission" date="2021-06" db="EMBL/GenBank/DDBJ databases">
        <authorList>
            <person name="Hodson N. C."/>
            <person name="Mongue J. A."/>
            <person name="Jaron S. K."/>
        </authorList>
    </citation>
    <scope>NUCLEOTIDE SEQUENCE</scope>
</reference>
<keyword evidence="2 3" id="KW-0040">ANK repeat</keyword>
<evidence type="ECO:0000256" key="3">
    <source>
        <dbReference type="PROSITE-ProRule" id="PRU00023"/>
    </source>
</evidence>
<keyword evidence="1" id="KW-0677">Repeat</keyword>
<dbReference type="Proteomes" id="UP000708208">
    <property type="component" value="Unassembled WGS sequence"/>
</dbReference>
<feature type="non-terminal residue" evidence="4">
    <location>
        <position position="1"/>
    </location>
</feature>
<comment type="caution">
    <text evidence="4">The sequence shown here is derived from an EMBL/GenBank/DDBJ whole genome shotgun (WGS) entry which is preliminary data.</text>
</comment>
<feature type="repeat" description="ANK" evidence="3">
    <location>
        <begin position="344"/>
        <end position="376"/>
    </location>
</feature>
<evidence type="ECO:0000313" key="4">
    <source>
        <dbReference type="EMBL" id="CAG7730428.1"/>
    </source>
</evidence>
<dbReference type="InterPro" id="IPR002110">
    <property type="entry name" value="Ankyrin_rpt"/>
</dbReference>
<organism evidence="4 5">
    <name type="scientific">Allacma fusca</name>
    <dbReference type="NCBI Taxonomy" id="39272"/>
    <lineage>
        <taxon>Eukaryota</taxon>
        <taxon>Metazoa</taxon>
        <taxon>Ecdysozoa</taxon>
        <taxon>Arthropoda</taxon>
        <taxon>Hexapoda</taxon>
        <taxon>Collembola</taxon>
        <taxon>Symphypleona</taxon>
        <taxon>Sminthuridae</taxon>
        <taxon>Allacma</taxon>
    </lineage>
</organism>
<dbReference type="PANTHER" id="PTHR24123:SF124">
    <property type="entry name" value="TRANSIENT RECEPTOR POTENTIAL CATION CHANNEL SUBFAMILY A MEMBER 1"/>
    <property type="match status" value="1"/>
</dbReference>
<evidence type="ECO:0000256" key="1">
    <source>
        <dbReference type="ARBA" id="ARBA00022737"/>
    </source>
</evidence>
<proteinExistence type="predicted"/>
<dbReference type="PANTHER" id="PTHR24123">
    <property type="entry name" value="ANKYRIN REPEAT-CONTAINING"/>
    <property type="match status" value="1"/>
</dbReference>
<evidence type="ECO:0000256" key="2">
    <source>
        <dbReference type="ARBA" id="ARBA00023043"/>
    </source>
</evidence>
<feature type="repeat" description="ANK" evidence="3">
    <location>
        <begin position="241"/>
        <end position="273"/>
    </location>
</feature>
<keyword evidence="5" id="KW-1185">Reference proteome</keyword>
<protein>
    <recommendedName>
        <fullName evidence="6">Transient receptor potential cation channel subfamily A member 1</fullName>
    </recommendedName>
</protein>
<feature type="repeat" description="ANK" evidence="3">
    <location>
        <begin position="170"/>
        <end position="202"/>
    </location>
</feature>
<dbReference type="PROSITE" id="PS50297">
    <property type="entry name" value="ANK_REP_REGION"/>
    <property type="match status" value="5"/>
</dbReference>
<dbReference type="EMBL" id="CAJVCH010194179">
    <property type="protein sequence ID" value="CAG7730428.1"/>
    <property type="molecule type" value="Genomic_DNA"/>
</dbReference>
<gene>
    <name evidence="4" type="ORF">AFUS01_LOCUS19074</name>
</gene>
<dbReference type="Pfam" id="PF12796">
    <property type="entry name" value="Ank_2"/>
    <property type="match status" value="2"/>
</dbReference>
<dbReference type="InterPro" id="IPR051165">
    <property type="entry name" value="Multifunctional_ANK_Repeat"/>
</dbReference>
<dbReference type="AlphaFoldDB" id="A0A8J2NXQ9"/>